<dbReference type="PROSITE" id="PS00086">
    <property type="entry name" value="CYTOCHROME_P450"/>
    <property type="match status" value="1"/>
</dbReference>
<proteinExistence type="predicted"/>
<keyword evidence="2" id="KW-1185">Reference proteome</keyword>
<protein>
    <recommendedName>
        <fullName evidence="3">Cytochrome P450</fullName>
    </recommendedName>
</protein>
<evidence type="ECO:0008006" key="3">
    <source>
        <dbReference type="Google" id="ProtNLM"/>
    </source>
</evidence>
<name>A0A8T1XCR6_9STRA</name>
<dbReference type="EMBL" id="JAGDFL010000004">
    <property type="protein sequence ID" value="KAG7402078.1"/>
    <property type="molecule type" value="Genomic_DNA"/>
</dbReference>
<gene>
    <name evidence="1" type="ORF">PHYBOEH_007292</name>
</gene>
<dbReference type="GO" id="GO:0016705">
    <property type="term" value="F:oxidoreductase activity, acting on paired donors, with incorporation or reduction of molecular oxygen"/>
    <property type="evidence" value="ECO:0007669"/>
    <property type="project" value="InterPro"/>
</dbReference>
<dbReference type="AlphaFoldDB" id="A0A8T1XCR6"/>
<dbReference type="GO" id="GO:0005506">
    <property type="term" value="F:iron ion binding"/>
    <property type="evidence" value="ECO:0007669"/>
    <property type="project" value="InterPro"/>
</dbReference>
<dbReference type="OrthoDB" id="105136at2759"/>
<dbReference type="InterPro" id="IPR017972">
    <property type="entry name" value="Cyt_P450_CS"/>
</dbReference>
<reference evidence="1" key="1">
    <citation type="submission" date="2021-02" db="EMBL/GenBank/DDBJ databases">
        <authorList>
            <person name="Palmer J.M."/>
        </authorList>
    </citation>
    <scope>NUCLEOTIDE SEQUENCE</scope>
    <source>
        <strain evidence="1">SCRP23</strain>
    </source>
</reference>
<accession>A0A8T1XCR6</accession>
<organism evidence="1 2">
    <name type="scientific">Phytophthora boehmeriae</name>
    <dbReference type="NCBI Taxonomy" id="109152"/>
    <lineage>
        <taxon>Eukaryota</taxon>
        <taxon>Sar</taxon>
        <taxon>Stramenopiles</taxon>
        <taxon>Oomycota</taxon>
        <taxon>Peronosporomycetes</taxon>
        <taxon>Peronosporales</taxon>
        <taxon>Peronosporaceae</taxon>
        <taxon>Phytophthora</taxon>
    </lineage>
</organism>
<sequence>MQVLRSSGDKGGLIETLLSTPAWLPVVSLESVNGEQWQRMKNNFTVLQKTLPPIGELTTIFESRGRELLQSKTVLDAFKLNELVVAGFYEWLFKREFNYGKSAVVCQSTWEWRKEIAMKGIADPVVKQRTVDWCVDEIRRTPHLYEVFGDLWEEPEYYSLILQPFLLSPAINLTDIAVLVGEWAKATPPTQAITPEILRQCICSFHPFPVVERFFPDGNAEFGILPNTQVLIPLDEMSGAAFAAGIDFTFGAGSRVCVGRHMAMKAMVGLFTDSFVRSELFCPKVNHKYSGRHNDGKETLAESLYQFKFAVRVLSTAAKNRLLGFRKR</sequence>
<comment type="caution">
    <text evidence="1">The sequence shown here is derived from an EMBL/GenBank/DDBJ whole genome shotgun (WGS) entry which is preliminary data.</text>
</comment>
<dbReference type="Proteomes" id="UP000693981">
    <property type="component" value="Unassembled WGS sequence"/>
</dbReference>
<evidence type="ECO:0000313" key="1">
    <source>
        <dbReference type="EMBL" id="KAG7402078.1"/>
    </source>
</evidence>
<evidence type="ECO:0000313" key="2">
    <source>
        <dbReference type="Proteomes" id="UP000693981"/>
    </source>
</evidence>